<evidence type="ECO:0000313" key="3">
    <source>
        <dbReference type="Proteomes" id="UP001596058"/>
    </source>
</evidence>
<evidence type="ECO:0000313" key="2">
    <source>
        <dbReference type="EMBL" id="MFC5828068.1"/>
    </source>
</evidence>
<accession>A0ABW1CT13</accession>
<proteinExistence type="predicted"/>
<dbReference type="EMBL" id="JBHSPA010000034">
    <property type="protein sequence ID" value="MFC5828068.1"/>
    <property type="molecule type" value="Genomic_DNA"/>
</dbReference>
<reference evidence="3" key="1">
    <citation type="journal article" date="2019" name="Int. J. Syst. Evol. Microbiol.">
        <title>The Global Catalogue of Microorganisms (GCM) 10K type strain sequencing project: providing services to taxonomists for standard genome sequencing and annotation.</title>
        <authorList>
            <consortium name="The Broad Institute Genomics Platform"/>
            <consortium name="The Broad Institute Genome Sequencing Center for Infectious Disease"/>
            <person name="Wu L."/>
            <person name="Ma J."/>
        </authorList>
    </citation>
    <scope>NUCLEOTIDE SEQUENCE [LARGE SCALE GENOMIC DNA]</scope>
    <source>
        <strain evidence="3">CCUG 53903</strain>
    </source>
</reference>
<keyword evidence="3" id="KW-1185">Reference proteome</keyword>
<dbReference type="Proteomes" id="UP001596058">
    <property type="component" value="Unassembled WGS sequence"/>
</dbReference>
<protein>
    <recommendedName>
        <fullName evidence="4">Transposase</fullName>
    </recommendedName>
</protein>
<evidence type="ECO:0000256" key="1">
    <source>
        <dbReference type="SAM" id="MobiDB-lite"/>
    </source>
</evidence>
<comment type="caution">
    <text evidence="2">The sequence shown here is derived from an EMBL/GenBank/DDBJ whole genome shotgun (WGS) entry which is preliminary data.</text>
</comment>
<name>A0ABW1CT13_9ACTN</name>
<organism evidence="2 3">
    <name type="scientific">Nonomuraea insulae</name>
    <dbReference type="NCBI Taxonomy" id="1616787"/>
    <lineage>
        <taxon>Bacteria</taxon>
        <taxon>Bacillati</taxon>
        <taxon>Actinomycetota</taxon>
        <taxon>Actinomycetes</taxon>
        <taxon>Streptosporangiales</taxon>
        <taxon>Streptosporangiaceae</taxon>
        <taxon>Nonomuraea</taxon>
    </lineage>
</organism>
<sequence>MLRKTLSDTGPAPGRDKPGPSNKPKRIDKAELYRRIRHDAETENLSMRALTRRHHVTGRTVKAALTNPEPPARKPLPRRPSAIDPVQHLIEPLIENGHRPTEIWTRLMDEHDVSISYGLIRLYVHNQTTR</sequence>
<gene>
    <name evidence="2" type="ORF">ACFPZ3_29740</name>
</gene>
<evidence type="ECO:0008006" key="4">
    <source>
        <dbReference type="Google" id="ProtNLM"/>
    </source>
</evidence>
<feature type="region of interest" description="Disordered" evidence="1">
    <location>
        <begin position="1"/>
        <end position="31"/>
    </location>
</feature>